<proteinExistence type="predicted"/>
<gene>
    <name evidence="1" type="ORF">RHMOL_Rhmol05G0097200</name>
</gene>
<accession>A0ACC0NMF8</accession>
<name>A0ACC0NMF8_RHOML</name>
<reference evidence="1" key="1">
    <citation type="submission" date="2022-02" db="EMBL/GenBank/DDBJ databases">
        <title>Plant Genome Project.</title>
        <authorList>
            <person name="Zhang R.-G."/>
        </authorList>
    </citation>
    <scope>NUCLEOTIDE SEQUENCE</scope>
    <source>
        <strain evidence="1">AT1</strain>
    </source>
</reference>
<comment type="caution">
    <text evidence="1">The sequence shown here is derived from an EMBL/GenBank/DDBJ whole genome shotgun (WGS) entry which is preliminary data.</text>
</comment>
<keyword evidence="2" id="KW-1185">Reference proteome</keyword>
<protein>
    <submittedName>
        <fullName evidence="1">Uncharacterized protein</fullName>
    </submittedName>
</protein>
<evidence type="ECO:0000313" key="2">
    <source>
        <dbReference type="Proteomes" id="UP001062846"/>
    </source>
</evidence>
<dbReference type="Proteomes" id="UP001062846">
    <property type="component" value="Chromosome 5"/>
</dbReference>
<organism evidence="1 2">
    <name type="scientific">Rhododendron molle</name>
    <name type="common">Chinese azalea</name>
    <name type="synonym">Azalea mollis</name>
    <dbReference type="NCBI Taxonomy" id="49168"/>
    <lineage>
        <taxon>Eukaryota</taxon>
        <taxon>Viridiplantae</taxon>
        <taxon>Streptophyta</taxon>
        <taxon>Embryophyta</taxon>
        <taxon>Tracheophyta</taxon>
        <taxon>Spermatophyta</taxon>
        <taxon>Magnoliopsida</taxon>
        <taxon>eudicotyledons</taxon>
        <taxon>Gunneridae</taxon>
        <taxon>Pentapetalae</taxon>
        <taxon>asterids</taxon>
        <taxon>Ericales</taxon>
        <taxon>Ericaceae</taxon>
        <taxon>Ericoideae</taxon>
        <taxon>Rhodoreae</taxon>
        <taxon>Rhododendron</taxon>
    </lineage>
</organism>
<sequence>MGQSLWPNLMPHNMRPNMAQDRSIFQCSPSLCLTETDINQFMYMFLSSQTNLIQ</sequence>
<evidence type="ECO:0000313" key="1">
    <source>
        <dbReference type="EMBL" id="KAI8554415.1"/>
    </source>
</evidence>
<dbReference type="EMBL" id="CM046392">
    <property type="protein sequence ID" value="KAI8554415.1"/>
    <property type="molecule type" value="Genomic_DNA"/>
</dbReference>